<evidence type="ECO:0000313" key="2">
    <source>
        <dbReference type="Proteomes" id="UP000652761"/>
    </source>
</evidence>
<gene>
    <name evidence="1" type="ORF">Taro_016470</name>
</gene>
<dbReference type="Proteomes" id="UP000652761">
    <property type="component" value="Unassembled WGS sequence"/>
</dbReference>
<protein>
    <submittedName>
        <fullName evidence="1">Uncharacterized protein</fullName>
    </submittedName>
</protein>
<comment type="caution">
    <text evidence="1">The sequence shown here is derived from an EMBL/GenBank/DDBJ whole genome shotgun (WGS) entry which is preliminary data.</text>
</comment>
<organism evidence="1 2">
    <name type="scientific">Colocasia esculenta</name>
    <name type="common">Wild taro</name>
    <name type="synonym">Arum esculentum</name>
    <dbReference type="NCBI Taxonomy" id="4460"/>
    <lineage>
        <taxon>Eukaryota</taxon>
        <taxon>Viridiplantae</taxon>
        <taxon>Streptophyta</taxon>
        <taxon>Embryophyta</taxon>
        <taxon>Tracheophyta</taxon>
        <taxon>Spermatophyta</taxon>
        <taxon>Magnoliopsida</taxon>
        <taxon>Liliopsida</taxon>
        <taxon>Araceae</taxon>
        <taxon>Aroideae</taxon>
        <taxon>Colocasieae</taxon>
        <taxon>Colocasia</taxon>
    </lineage>
</organism>
<dbReference type="EMBL" id="NMUH01000730">
    <property type="protein sequence ID" value="MQL83971.1"/>
    <property type="molecule type" value="Genomic_DNA"/>
</dbReference>
<accession>A0A843UKT1</accession>
<reference evidence="1" key="1">
    <citation type="submission" date="2017-07" db="EMBL/GenBank/DDBJ databases">
        <title>Taro Niue Genome Assembly and Annotation.</title>
        <authorList>
            <person name="Atibalentja N."/>
            <person name="Keating K."/>
            <person name="Fields C.J."/>
        </authorList>
    </citation>
    <scope>NUCLEOTIDE SEQUENCE</scope>
    <source>
        <strain evidence="1">Niue_2</strain>
        <tissue evidence="1">Leaf</tissue>
    </source>
</reference>
<sequence>MPGTSRDPGLGSLE</sequence>
<evidence type="ECO:0000313" key="1">
    <source>
        <dbReference type="EMBL" id="MQL83971.1"/>
    </source>
</evidence>
<proteinExistence type="predicted"/>
<keyword evidence="2" id="KW-1185">Reference proteome</keyword>
<name>A0A843UKT1_COLES</name>